<dbReference type="Gene3D" id="3.40.630.30">
    <property type="match status" value="4"/>
</dbReference>
<name>A0A542EJD0_9MICO</name>
<evidence type="ECO:0000256" key="3">
    <source>
        <dbReference type="ARBA" id="ARBA00038502"/>
    </source>
</evidence>
<accession>A0A542EJD0</accession>
<dbReference type="Proteomes" id="UP000320806">
    <property type="component" value="Unassembled WGS sequence"/>
</dbReference>
<keyword evidence="6" id="KW-1185">Reference proteome</keyword>
<dbReference type="SUPFAM" id="SSF55729">
    <property type="entry name" value="Acyl-CoA N-acyltransferases (Nat)"/>
    <property type="match status" value="4"/>
</dbReference>
<organism evidence="5 6">
    <name type="scientific">Yimella lutea</name>
    <dbReference type="NCBI Taxonomy" id="587872"/>
    <lineage>
        <taxon>Bacteria</taxon>
        <taxon>Bacillati</taxon>
        <taxon>Actinomycetota</taxon>
        <taxon>Actinomycetes</taxon>
        <taxon>Micrococcales</taxon>
        <taxon>Dermacoccaceae</taxon>
        <taxon>Yimella</taxon>
    </lineage>
</organism>
<sequence length="758" mass="84794">MVNFPADVPTLSDDVVTLRAHHPGDADRIIEFANDERSRRFIPLPDPYGPQQAQEFLDSVAINWAADPVHPVWAIEVDGQFAGGINLHPRGSRTWEVGYSMHPELRGRGVMTRAVRLVVDHAFGDLDALAVTWRCGAGNFASWRAVWAAGFAFDGVWRRMHRGSFGDSDNLWLGSLTRAEWGLSLGREHRAAHPWWEAKLLRGERVVLRPYRDHEGLSDGPDEIAQRFNADMQPRAGDFPRWLRDRRRRMAIGDGVFWCIADAATDELLGHIQVTRLDVDFIRGTGWVGYWLLPSARGRGVLAEALDLLIPHAFADRTDSAGVDGGLGLHRLYAGTDEDHRASQRALRRAGFTECATERAALAHDDRPHSGAISFELLASDDRATGRIAPFSIPTLRTERFVLREWTYADTPRPEHVTDPDARRFMANELPTEQTFPDFMRRHRLGLDRRTSLNWCIEDANSGEPLGNVGLFDIGAGTTGNAEVGYWLWQSARGRRVIAQVLPAVLDHGFDELGLTRIHAATDLDNIASQKILLTAGFRQWGADHQAYTNADGSVTDGAYFELLATERHRTVDERLPHPVRTDDVRLRPLQPSDLDRAHEASVDPSWVLWLDGSADRTLQQTREWLSRERQVTADRQRWAICAPDGDEFLGCVTVQNIDQRTRSGELGYWVHPDARGRGLAVAAVNAAARYAYSPEGLALRRLSINVAEGNEPSIAVARRTGFRQTGRDSLTEPLGDGRVVDRLRFERLALTDRVAGL</sequence>
<dbReference type="InterPro" id="IPR000182">
    <property type="entry name" value="GNAT_dom"/>
</dbReference>
<evidence type="ECO:0000256" key="2">
    <source>
        <dbReference type="ARBA" id="ARBA00023315"/>
    </source>
</evidence>
<comment type="caution">
    <text evidence="5">The sequence shown here is derived from an EMBL/GenBank/DDBJ whole genome shotgun (WGS) entry which is preliminary data.</text>
</comment>
<gene>
    <name evidence="5" type="ORF">FB459_2997</name>
</gene>
<protein>
    <submittedName>
        <fullName evidence="5">RimJ/RimL family protein N-acetyltransferase</fullName>
    </submittedName>
</protein>
<keyword evidence="2" id="KW-0012">Acyltransferase</keyword>
<feature type="domain" description="N-acetyltransferase" evidence="4">
    <location>
        <begin position="16"/>
        <end position="172"/>
    </location>
</feature>
<dbReference type="PANTHER" id="PTHR43792:SF8">
    <property type="entry name" value="[RIBOSOMAL PROTEIN US5]-ALANINE N-ACETYLTRANSFERASE"/>
    <property type="match status" value="1"/>
</dbReference>
<evidence type="ECO:0000256" key="1">
    <source>
        <dbReference type="ARBA" id="ARBA00022679"/>
    </source>
</evidence>
<dbReference type="AlphaFoldDB" id="A0A542EJD0"/>
<comment type="similarity">
    <text evidence="3">Belongs to the acetyltransferase family. RimJ subfamily.</text>
</comment>
<dbReference type="EMBL" id="VFMO01000001">
    <property type="protein sequence ID" value="TQJ15443.1"/>
    <property type="molecule type" value="Genomic_DNA"/>
</dbReference>
<dbReference type="Pfam" id="PF13302">
    <property type="entry name" value="Acetyltransf_3"/>
    <property type="match status" value="4"/>
</dbReference>
<dbReference type="CDD" id="cd04301">
    <property type="entry name" value="NAT_SF"/>
    <property type="match status" value="1"/>
</dbReference>
<dbReference type="GO" id="GO:0016747">
    <property type="term" value="F:acyltransferase activity, transferring groups other than amino-acyl groups"/>
    <property type="evidence" value="ECO:0007669"/>
    <property type="project" value="InterPro"/>
</dbReference>
<dbReference type="PANTHER" id="PTHR43792">
    <property type="entry name" value="GNAT FAMILY, PUTATIVE (AFU_ORTHOLOGUE AFUA_3G00765)-RELATED-RELATED"/>
    <property type="match status" value="1"/>
</dbReference>
<evidence type="ECO:0000259" key="4">
    <source>
        <dbReference type="PROSITE" id="PS51186"/>
    </source>
</evidence>
<evidence type="ECO:0000313" key="5">
    <source>
        <dbReference type="EMBL" id="TQJ15443.1"/>
    </source>
</evidence>
<keyword evidence="1 5" id="KW-0808">Transferase</keyword>
<dbReference type="InterPro" id="IPR016181">
    <property type="entry name" value="Acyl_CoA_acyltransferase"/>
</dbReference>
<proteinExistence type="inferred from homology"/>
<reference evidence="5 6" key="1">
    <citation type="submission" date="2019-06" db="EMBL/GenBank/DDBJ databases">
        <title>Sequencing the genomes of 1000 actinobacteria strains.</title>
        <authorList>
            <person name="Klenk H.-P."/>
        </authorList>
    </citation>
    <scope>NUCLEOTIDE SEQUENCE [LARGE SCALE GENOMIC DNA]</scope>
    <source>
        <strain evidence="5 6">DSM 19828</strain>
    </source>
</reference>
<dbReference type="RefSeq" id="WP_141929011.1">
    <property type="nucleotide sequence ID" value="NZ_BAABCI010000013.1"/>
</dbReference>
<dbReference type="OrthoDB" id="9795188at2"/>
<evidence type="ECO:0000313" key="6">
    <source>
        <dbReference type="Proteomes" id="UP000320806"/>
    </source>
</evidence>
<feature type="domain" description="N-acetyltransferase" evidence="4">
    <location>
        <begin position="585"/>
        <end position="747"/>
    </location>
</feature>
<feature type="domain" description="N-acetyltransferase" evidence="4">
    <location>
        <begin position="206"/>
        <end position="380"/>
    </location>
</feature>
<dbReference type="PROSITE" id="PS51186">
    <property type="entry name" value="GNAT"/>
    <property type="match status" value="3"/>
</dbReference>
<dbReference type="InterPro" id="IPR051531">
    <property type="entry name" value="N-acetyltransferase"/>
</dbReference>